<dbReference type="InterPro" id="IPR003439">
    <property type="entry name" value="ABC_transporter-like_ATP-bd"/>
</dbReference>
<dbReference type="KEGG" id="pbk:Back11_33190"/>
<feature type="transmembrane region" description="Helical" evidence="8">
    <location>
        <begin position="312"/>
        <end position="336"/>
    </location>
</feature>
<evidence type="ECO:0000313" key="11">
    <source>
        <dbReference type="EMBL" id="BBH21974.1"/>
    </source>
</evidence>
<dbReference type="SMART" id="SM00382">
    <property type="entry name" value="AAA"/>
    <property type="match status" value="1"/>
</dbReference>
<dbReference type="PANTHER" id="PTHR43394">
    <property type="entry name" value="ATP-DEPENDENT PERMEASE MDL1, MITOCHONDRIAL"/>
    <property type="match status" value="1"/>
</dbReference>
<evidence type="ECO:0000256" key="1">
    <source>
        <dbReference type="ARBA" id="ARBA00004651"/>
    </source>
</evidence>
<dbReference type="InterPro" id="IPR003593">
    <property type="entry name" value="AAA+_ATPase"/>
</dbReference>
<dbReference type="CDD" id="cd18563">
    <property type="entry name" value="ABC_6TM_exporter_like"/>
    <property type="match status" value="1"/>
</dbReference>
<keyword evidence="6 8" id="KW-1133">Transmembrane helix</keyword>
<proteinExistence type="predicted"/>
<evidence type="ECO:0000256" key="3">
    <source>
        <dbReference type="ARBA" id="ARBA00022692"/>
    </source>
</evidence>
<feature type="transmembrane region" description="Helical" evidence="8">
    <location>
        <begin position="429"/>
        <end position="450"/>
    </location>
</feature>
<evidence type="ECO:0000256" key="5">
    <source>
        <dbReference type="ARBA" id="ARBA00022840"/>
    </source>
</evidence>
<dbReference type="Gene3D" id="3.40.50.300">
    <property type="entry name" value="P-loop containing nucleotide triphosphate hydrolases"/>
    <property type="match status" value="1"/>
</dbReference>
<dbReference type="AlphaFoldDB" id="A0A3G9JFN4"/>
<dbReference type="PROSITE" id="PS00211">
    <property type="entry name" value="ABC_TRANSPORTER_1"/>
    <property type="match status" value="1"/>
</dbReference>
<evidence type="ECO:0000259" key="9">
    <source>
        <dbReference type="PROSITE" id="PS50893"/>
    </source>
</evidence>
<feature type="transmembrane region" description="Helical" evidence="8">
    <location>
        <begin position="199"/>
        <end position="219"/>
    </location>
</feature>
<dbReference type="EMBL" id="AP019308">
    <property type="protein sequence ID" value="BBH21974.1"/>
    <property type="molecule type" value="Genomic_DNA"/>
</dbReference>
<reference evidence="11 12" key="1">
    <citation type="submission" date="2018-11" db="EMBL/GenBank/DDBJ databases">
        <title>Complete genome sequence of Paenibacillus baekrokdamisoli strain KCTC 33723.</title>
        <authorList>
            <person name="Kang S.W."/>
            <person name="Lee K.C."/>
            <person name="Kim K.K."/>
            <person name="Kim J.S."/>
            <person name="Kim D.S."/>
            <person name="Ko S.H."/>
            <person name="Yang S.H."/>
            <person name="Lee J.S."/>
        </authorList>
    </citation>
    <scope>NUCLEOTIDE SEQUENCE [LARGE SCALE GENOMIC DNA]</scope>
    <source>
        <strain evidence="11 12">KCTC 33723</strain>
    </source>
</reference>
<dbReference type="PANTHER" id="PTHR43394:SF1">
    <property type="entry name" value="ATP-BINDING CASSETTE SUB-FAMILY B MEMBER 10, MITOCHONDRIAL"/>
    <property type="match status" value="1"/>
</dbReference>
<dbReference type="GO" id="GO:0005524">
    <property type="term" value="F:ATP binding"/>
    <property type="evidence" value="ECO:0007669"/>
    <property type="project" value="UniProtKB-KW"/>
</dbReference>
<feature type="domain" description="ABC transmembrane type-1" evidence="10">
    <location>
        <begin position="200"/>
        <end position="481"/>
    </location>
</feature>
<name>A0A3G9JFN4_9BACL</name>
<comment type="subcellular location">
    <subcellularLocation>
        <location evidence="1">Cell membrane</location>
        <topology evidence="1">Multi-pass membrane protein</topology>
    </subcellularLocation>
</comment>
<dbReference type="SUPFAM" id="SSF52540">
    <property type="entry name" value="P-loop containing nucleoside triphosphate hydrolases"/>
    <property type="match status" value="1"/>
</dbReference>
<keyword evidence="4" id="KW-0547">Nucleotide-binding</keyword>
<evidence type="ECO:0000256" key="2">
    <source>
        <dbReference type="ARBA" id="ARBA00022448"/>
    </source>
</evidence>
<dbReference type="InterPro" id="IPR039421">
    <property type="entry name" value="Type_1_exporter"/>
</dbReference>
<organism evidence="11 12">
    <name type="scientific">Paenibacillus baekrokdamisoli</name>
    <dbReference type="NCBI Taxonomy" id="1712516"/>
    <lineage>
        <taxon>Bacteria</taxon>
        <taxon>Bacillati</taxon>
        <taxon>Bacillota</taxon>
        <taxon>Bacilli</taxon>
        <taxon>Bacillales</taxon>
        <taxon>Paenibacillaceae</taxon>
        <taxon>Paenibacillus</taxon>
    </lineage>
</organism>
<accession>A0A3G9JFN4</accession>
<evidence type="ECO:0000313" key="12">
    <source>
        <dbReference type="Proteomes" id="UP000275368"/>
    </source>
</evidence>
<gene>
    <name evidence="11" type="ORF">Back11_33190</name>
</gene>
<dbReference type="SUPFAM" id="SSF90123">
    <property type="entry name" value="ABC transporter transmembrane region"/>
    <property type="match status" value="1"/>
</dbReference>
<feature type="transmembrane region" description="Helical" evidence="8">
    <location>
        <begin position="342"/>
        <end position="361"/>
    </location>
</feature>
<dbReference type="Pfam" id="PF00664">
    <property type="entry name" value="ABC_membrane"/>
    <property type="match status" value="1"/>
</dbReference>
<keyword evidence="3 8" id="KW-0812">Transmembrane</keyword>
<evidence type="ECO:0000256" key="8">
    <source>
        <dbReference type="SAM" id="Phobius"/>
    </source>
</evidence>
<keyword evidence="12" id="KW-1185">Reference proteome</keyword>
<dbReference type="GO" id="GO:0005886">
    <property type="term" value="C:plasma membrane"/>
    <property type="evidence" value="ECO:0007669"/>
    <property type="project" value="UniProtKB-SubCell"/>
</dbReference>
<evidence type="ECO:0000256" key="4">
    <source>
        <dbReference type="ARBA" id="ARBA00022741"/>
    </source>
</evidence>
<dbReference type="GO" id="GO:0016887">
    <property type="term" value="F:ATP hydrolysis activity"/>
    <property type="evidence" value="ECO:0007669"/>
    <property type="project" value="InterPro"/>
</dbReference>
<evidence type="ECO:0000259" key="10">
    <source>
        <dbReference type="PROSITE" id="PS50929"/>
    </source>
</evidence>
<dbReference type="FunFam" id="3.40.50.300:FF:000287">
    <property type="entry name" value="Multidrug ABC transporter ATP-binding protein"/>
    <property type="match status" value="1"/>
</dbReference>
<feature type="transmembrane region" description="Helical" evidence="8">
    <location>
        <begin position="239"/>
        <end position="263"/>
    </location>
</feature>
<evidence type="ECO:0000256" key="6">
    <source>
        <dbReference type="ARBA" id="ARBA00022989"/>
    </source>
</evidence>
<keyword evidence="7 8" id="KW-0472">Membrane</keyword>
<dbReference type="InterPro" id="IPR017871">
    <property type="entry name" value="ABC_transporter-like_CS"/>
</dbReference>
<dbReference type="Proteomes" id="UP000275368">
    <property type="component" value="Chromosome"/>
</dbReference>
<dbReference type="OrthoDB" id="9762778at2"/>
<dbReference type="InterPro" id="IPR027417">
    <property type="entry name" value="P-loop_NTPase"/>
</dbReference>
<evidence type="ECO:0000256" key="7">
    <source>
        <dbReference type="ARBA" id="ARBA00023136"/>
    </source>
</evidence>
<dbReference type="GO" id="GO:0015421">
    <property type="term" value="F:ABC-type oligopeptide transporter activity"/>
    <property type="evidence" value="ECO:0007669"/>
    <property type="project" value="TreeGrafter"/>
</dbReference>
<dbReference type="InterPro" id="IPR011527">
    <property type="entry name" value="ABC1_TM_dom"/>
</dbReference>
<dbReference type="Pfam" id="PF00005">
    <property type="entry name" value="ABC_tran"/>
    <property type="match status" value="1"/>
</dbReference>
<protein>
    <submittedName>
        <fullName evidence="11">ABC transporter</fullName>
    </submittedName>
</protein>
<dbReference type="Gene3D" id="1.20.1560.10">
    <property type="entry name" value="ABC transporter type 1, transmembrane domain"/>
    <property type="match status" value="1"/>
</dbReference>
<sequence length="766" mass="85396">MIILTNEIKALLNQNHLREEEIVYSMLCDRTTEGGFLDTYLILSKDRLFIVTSQDAPSSEKIYKGYSVTRKTNKSNKPIQSSGQWSVEVIDIHKIENVSIVNLVASGMVVIKEEEERVVAAFTNGEMGRASKFASAFSKLKKQEAIEDHLLKEDHEHAACPKCGMVYPEEGRQICPKCMKKHAIFGRLLSFAGQYKKSMFLIILFMLINSATGLVIPYLQGSVLIDQGLGGKGVFAHKIGLIILLIIGFRTMSLLFGVLFGVINAKMSANIAFDLKSSVFSSMQRLSLSFFQRKQTGQLMTRVTNDATELQYFFVDGLSYFIVNAMNIIGITAILLVLDWKLTLLCFIPLPIVIILVRKVFPRLWRLSWRRHRTISKMNSIISDTIRGTRVVKAFGKEQKEMDRFHNANMSYSFAEQSFNKMSDTVFPILNILTQTGGLLIWAFGGWMIMQGEISFGKVLTFVNYMYLLYGPIQFMNNIVGWWSYCMAAAQRIFEIQDSVPDVTEKDDAIELVHMKGDILVSNIVFGYEPNKAILKDVSLHAKPGQMIGVVGHSGAGKSTLVNIISRLYDVSEGEIRIDGINVKDLTTASLRNNIGIVSQDVYVFSGSIAENIAYANPECSVDDIIYAAKIAHAHDFIEKLPDGFDTIVGTGGHNLSGGEKQRLSIARAILHNPRILILDEATASLDTETELQIQAALDSLIKGRTTIAIAHRLSTLRNADYLVVMDNGKVVENGTHDELMALEGAYHSLVKKHDEALKMNEVISA</sequence>
<dbReference type="PROSITE" id="PS50893">
    <property type="entry name" value="ABC_TRANSPORTER_2"/>
    <property type="match status" value="1"/>
</dbReference>
<keyword evidence="5" id="KW-0067">ATP-binding</keyword>
<dbReference type="InterPro" id="IPR036640">
    <property type="entry name" value="ABC1_TM_sf"/>
</dbReference>
<feature type="transmembrane region" description="Helical" evidence="8">
    <location>
        <begin position="462"/>
        <end position="485"/>
    </location>
</feature>
<dbReference type="PROSITE" id="PS50929">
    <property type="entry name" value="ABC_TM1F"/>
    <property type="match status" value="1"/>
</dbReference>
<feature type="domain" description="ABC transporter" evidence="9">
    <location>
        <begin position="519"/>
        <end position="753"/>
    </location>
</feature>
<keyword evidence="2" id="KW-0813">Transport</keyword>